<dbReference type="EMBL" id="CACRXK020011746">
    <property type="protein sequence ID" value="CAB4021985.1"/>
    <property type="molecule type" value="Genomic_DNA"/>
</dbReference>
<dbReference type="PANTHER" id="PTHR47018">
    <property type="entry name" value="CXC DOMAIN-CONTAINING PROTEIN-RELATED"/>
    <property type="match status" value="1"/>
</dbReference>
<evidence type="ECO:0000313" key="2">
    <source>
        <dbReference type="Proteomes" id="UP001152795"/>
    </source>
</evidence>
<protein>
    <submittedName>
        <fullName evidence="1">Uncharacterized protein</fullName>
    </submittedName>
</protein>
<comment type="caution">
    <text evidence="1">The sequence shown here is derived from an EMBL/GenBank/DDBJ whole genome shotgun (WGS) entry which is preliminary data.</text>
</comment>
<evidence type="ECO:0000313" key="1">
    <source>
        <dbReference type="EMBL" id="CAB4021985.1"/>
    </source>
</evidence>
<dbReference type="Proteomes" id="UP001152795">
    <property type="component" value="Unassembled WGS sequence"/>
</dbReference>
<keyword evidence="2" id="KW-1185">Reference proteome</keyword>
<dbReference type="PANTHER" id="PTHR47018:SF3">
    <property type="entry name" value="MYCBP-ASSOCIATED PROTEIN"/>
    <property type="match status" value="1"/>
</dbReference>
<accession>A0A6S7IRR0</accession>
<name>A0A6S7IRR0_PARCT</name>
<reference evidence="1" key="1">
    <citation type="submission" date="2020-04" db="EMBL/GenBank/DDBJ databases">
        <authorList>
            <person name="Alioto T."/>
            <person name="Alioto T."/>
            <person name="Gomez Garrido J."/>
        </authorList>
    </citation>
    <scope>NUCLEOTIDE SEQUENCE</scope>
    <source>
        <strain evidence="1">A484AB</strain>
    </source>
</reference>
<dbReference type="AlphaFoldDB" id="A0A6S7IRR0"/>
<sequence>MTKIIKGQEIYDMKRVKEEFDKTVARVENLNASSYKTFRLKRRLKNTFPQLVFHSPNSRNLSDIVFAECLDRGKVAETFISQEQLSDSEEETEDESHETNEMHPLLIIDRFIAERYVNVVYDNIDFGEEAKKQTHVTNGIIIQQVTSQNNDDNNIETTVTQRSLKVPDITLKPYSIGVKKTPAFNIPESIKDYGWTGFNTMLNETEIPNASRIGYLPVIDNSPTEYSTINAILEKGVDIANALQFDHIVMVFDEAGYSKVQQDIMIESGIVSEGSIKGVLSGKHYNRSVFCHKIMHEAFQRLRFDTFMDSLDVNEQEKIRTFVESMGDGFPTQQYKEKLLSQEFEAVCDKYESFVEETSQKSKTFAFWSIYLKMTGILLMFIRATRQIDWELHLSTFRQMLPCFFVTNKINYARYGTAYWLEMTSLYKTHPVACDQTIEQTVNRDAKTKGGLIGFSLNRAAVHRWLLSQSVRAAITSQCKSLAGMECKPRKRKDLDRTKCERYQKSVENVIITVSNMLNPFDTEQKSLISLASGFVVEDNVADSLLGAEQIGENQF</sequence>
<dbReference type="OrthoDB" id="10035704at2759"/>
<gene>
    <name evidence="1" type="ORF">PACLA_8A076721</name>
</gene>
<organism evidence="1 2">
    <name type="scientific">Paramuricea clavata</name>
    <name type="common">Red gorgonian</name>
    <name type="synonym">Violescent sea-whip</name>
    <dbReference type="NCBI Taxonomy" id="317549"/>
    <lineage>
        <taxon>Eukaryota</taxon>
        <taxon>Metazoa</taxon>
        <taxon>Cnidaria</taxon>
        <taxon>Anthozoa</taxon>
        <taxon>Octocorallia</taxon>
        <taxon>Malacalcyonacea</taxon>
        <taxon>Plexauridae</taxon>
        <taxon>Paramuricea</taxon>
    </lineage>
</organism>
<proteinExistence type="predicted"/>